<reference evidence="2 3" key="1">
    <citation type="journal article" date="2018" name="Syst. Appl. Microbiol.">
        <title>Abditibacterium utsteinense sp. nov., the first cultivated member of candidate phylum FBP, isolated from ice-free Antarctic soil samples.</title>
        <authorList>
            <person name="Tahon G."/>
            <person name="Tytgat B."/>
            <person name="Lebbe L."/>
            <person name="Carlier A."/>
            <person name="Willems A."/>
        </authorList>
    </citation>
    <scope>NUCLEOTIDE SEQUENCE [LARGE SCALE GENOMIC DNA]</scope>
    <source>
        <strain evidence="2 3">LMG 29911</strain>
    </source>
</reference>
<evidence type="ECO:0000256" key="1">
    <source>
        <dbReference type="SAM" id="Phobius"/>
    </source>
</evidence>
<feature type="transmembrane region" description="Helical" evidence="1">
    <location>
        <begin position="380"/>
        <end position="405"/>
    </location>
</feature>
<feature type="transmembrane region" description="Helical" evidence="1">
    <location>
        <begin position="37"/>
        <end position="55"/>
    </location>
</feature>
<proteinExistence type="predicted"/>
<dbReference type="NCBIfam" id="TIGR04370">
    <property type="entry name" value="glyco_rpt_poly"/>
    <property type="match status" value="1"/>
</dbReference>
<feature type="transmembrane region" description="Helical" evidence="1">
    <location>
        <begin position="249"/>
        <end position="267"/>
    </location>
</feature>
<evidence type="ECO:0000313" key="3">
    <source>
        <dbReference type="Proteomes" id="UP000237684"/>
    </source>
</evidence>
<dbReference type="InParanoid" id="A0A2S8SNV0"/>
<sequence length="479" mass="53599">MEDIFYNSFTLLFVLFLVAFCFFCINKEKNWTSPLSLFCLWVFISIVLDCLYNLADGTYGLREDPRDILVSSLLSSAMALWSIAALSFFVGYQLTSSWFRANRPKRKQRLWSQVHGISVLTKRRKQACSVVLTICATLSLIAMLAIIARAASLGFSILAISGARNIVAAGGGGILLIILQIYKYALLIVLFLNFSSKDSVNIKLLVIHTLIVCSFDLLLGSRSSLVNGFAFPFLIGYHIFNKPIQLNKLIIPVTILAIVISPLYRSLTRDTYFAKNKGKTSQEILADNLNAIPQMLFGGYEISSLDASMDIIKKYDESETRFYGSTLAASLAAPIPRSFWPTKPYGGASTMFTETYYPTHYGEARSELLTSYTGELYMNFGTFGVAIGYLVFGSLSSSLYCIIFIRARPPSRINGLLYSVIVMRSFNLLRGDSFNFISQTITNLLPLIIAYSIYIVAYACIKKYGNYYTGPDLKCRIHY</sequence>
<dbReference type="EMBL" id="NIGF01000032">
    <property type="protein sequence ID" value="PQV62475.1"/>
    <property type="molecule type" value="Genomic_DNA"/>
</dbReference>
<comment type="caution">
    <text evidence="2">The sequence shown here is derived from an EMBL/GenBank/DDBJ whole genome shotgun (WGS) entry which is preliminary data.</text>
</comment>
<organism evidence="2 3">
    <name type="scientific">Abditibacterium utsteinense</name>
    <dbReference type="NCBI Taxonomy" id="1960156"/>
    <lineage>
        <taxon>Bacteria</taxon>
        <taxon>Pseudomonadati</taxon>
        <taxon>Abditibacteriota</taxon>
        <taxon>Abditibacteriia</taxon>
        <taxon>Abditibacteriales</taxon>
        <taxon>Abditibacteriaceae</taxon>
        <taxon>Abditibacterium</taxon>
    </lineage>
</organism>
<keyword evidence="3" id="KW-1185">Reference proteome</keyword>
<accession>A0A2S8SNV0</accession>
<dbReference type="Proteomes" id="UP000237684">
    <property type="component" value="Unassembled WGS sequence"/>
</dbReference>
<name>A0A2S8SNV0_9BACT</name>
<keyword evidence="1" id="KW-0472">Membrane</keyword>
<keyword evidence="1" id="KW-0812">Transmembrane</keyword>
<keyword evidence="1" id="KW-1133">Transmembrane helix</keyword>
<feature type="transmembrane region" description="Helical" evidence="1">
    <location>
        <begin position="441"/>
        <end position="461"/>
    </location>
</feature>
<evidence type="ECO:0000313" key="2">
    <source>
        <dbReference type="EMBL" id="PQV62475.1"/>
    </source>
</evidence>
<dbReference type="AlphaFoldDB" id="A0A2S8SNV0"/>
<feature type="transmembrane region" description="Helical" evidence="1">
    <location>
        <begin position="130"/>
        <end position="160"/>
    </location>
</feature>
<feature type="transmembrane region" description="Helical" evidence="1">
    <location>
        <begin position="6"/>
        <end position="25"/>
    </location>
</feature>
<feature type="transmembrane region" description="Helical" evidence="1">
    <location>
        <begin position="200"/>
        <end position="218"/>
    </location>
</feature>
<gene>
    <name evidence="2" type="ORF">B1R32_1324</name>
</gene>
<protein>
    <submittedName>
        <fullName evidence="2">Oligosaccharide repeat unit polymerase</fullName>
    </submittedName>
</protein>
<feature type="transmembrane region" description="Helical" evidence="1">
    <location>
        <begin position="166"/>
        <end position="193"/>
    </location>
</feature>
<feature type="transmembrane region" description="Helical" evidence="1">
    <location>
        <begin position="75"/>
        <end position="99"/>
    </location>
</feature>